<comment type="caution">
    <text evidence="2">The sequence shown here is derived from an EMBL/GenBank/DDBJ whole genome shotgun (WGS) entry which is preliminary data.</text>
</comment>
<sequence length="189" mass="21856">MQPATERSFSASERITRDKADRRDKQRRSLQHRGRRLLPLKTSSGNETAWPRRCLVGARLLLLLLLLSTLPVRRTHDHEDTEQQLPGGPAAGWRRGDRAARGEPPGQARLRVHLQQDLRRQQRVPHDADRREGHRQGRGLRGHRGRRSRPHLRHARLHHTQVHGHALPRHHQGQEAALQKDTLRPGLLR</sequence>
<dbReference type="EMBL" id="JBJJXI010000123">
    <property type="protein sequence ID" value="KAL3389205.1"/>
    <property type="molecule type" value="Genomic_DNA"/>
</dbReference>
<organism evidence="2 3">
    <name type="scientific">Trichogramma kaykai</name>
    <dbReference type="NCBI Taxonomy" id="54128"/>
    <lineage>
        <taxon>Eukaryota</taxon>
        <taxon>Metazoa</taxon>
        <taxon>Ecdysozoa</taxon>
        <taxon>Arthropoda</taxon>
        <taxon>Hexapoda</taxon>
        <taxon>Insecta</taxon>
        <taxon>Pterygota</taxon>
        <taxon>Neoptera</taxon>
        <taxon>Endopterygota</taxon>
        <taxon>Hymenoptera</taxon>
        <taxon>Apocrita</taxon>
        <taxon>Proctotrupomorpha</taxon>
        <taxon>Chalcidoidea</taxon>
        <taxon>Trichogrammatidae</taxon>
        <taxon>Trichogramma</taxon>
    </lineage>
</organism>
<evidence type="ECO:0000313" key="2">
    <source>
        <dbReference type="EMBL" id="KAL3389205.1"/>
    </source>
</evidence>
<feature type="region of interest" description="Disordered" evidence="1">
    <location>
        <begin position="1"/>
        <end position="44"/>
    </location>
</feature>
<evidence type="ECO:0000313" key="3">
    <source>
        <dbReference type="Proteomes" id="UP001627154"/>
    </source>
</evidence>
<gene>
    <name evidence="2" type="ORF">TKK_015466</name>
</gene>
<feature type="compositionally biased region" description="Basic and acidic residues" evidence="1">
    <location>
        <begin position="14"/>
        <end position="24"/>
    </location>
</feature>
<feature type="compositionally biased region" description="Basic and acidic residues" evidence="1">
    <location>
        <begin position="114"/>
        <end position="135"/>
    </location>
</feature>
<protein>
    <submittedName>
        <fullName evidence="2">Uncharacterized protein</fullName>
    </submittedName>
</protein>
<feature type="compositionally biased region" description="Basic residues" evidence="1">
    <location>
        <begin position="136"/>
        <end position="171"/>
    </location>
</feature>
<name>A0ABD2W9B4_9HYME</name>
<accession>A0ABD2W9B4</accession>
<keyword evidence="3" id="KW-1185">Reference proteome</keyword>
<dbReference type="AlphaFoldDB" id="A0ABD2W9B4"/>
<feature type="region of interest" description="Disordered" evidence="1">
    <location>
        <begin position="76"/>
        <end position="189"/>
    </location>
</feature>
<evidence type="ECO:0000256" key="1">
    <source>
        <dbReference type="SAM" id="MobiDB-lite"/>
    </source>
</evidence>
<feature type="compositionally biased region" description="Basic residues" evidence="1">
    <location>
        <begin position="25"/>
        <end position="38"/>
    </location>
</feature>
<dbReference type="Proteomes" id="UP001627154">
    <property type="component" value="Unassembled WGS sequence"/>
</dbReference>
<proteinExistence type="predicted"/>
<reference evidence="2 3" key="1">
    <citation type="journal article" date="2024" name="bioRxiv">
        <title>A reference genome for Trichogramma kaykai: A tiny desert-dwelling parasitoid wasp with competing sex-ratio distorters.</title>
        <authorList>
            <person name="Culotta J."/>
            <person name="Lindsey A.R."/>
        </authorList>
    </citation>
    <scope>NUCLEOTIDE SEQUENCE [LARGE SCALE GENOMIC DNA]</scope>
    <source>
        <strain evidence="2 3">KSX58</strain>
    </source>
</reference>
<feature type="compositionally biased region" description="Polar residues" evidence="1">
    <location>
        <begin position="1"/>
        <end position="13"/>
    </location>
</feature>